<protein>
    <recommendedName>
        <fullName evidence="4">DUF4838 domain-containing protein</fullName>
    </recommendedName>
</protein>
<sequence>MSGDTNNKLTIVVPIADAEKLIPYWANEEADIDFRREALRAARCTIAYAATELKRCISRTIVNTAVHYAEKRPATGRFIELAVANPASVDDSFLLEPDGAGIVITGMGRAGLLYGAYELLRYQGWRWYAPGEAGEVAPPERVGDWTLPESAVSCKPAMSLGRGFEFEYTSQESAAFFVWMSRNRLNVVSYRPSTVALCRKLGMVFKIGGHIFEALLDPDRSLAEGGTIWERHPEWYGMPASGKRTKEEALNTQFCVSRPDLLQYLGAALVNRVKAEWKEADLIDVWGFDTWGNSCMCADCEKLGGSTDALLNLISALRRSIDEARRNGEIGHEVKLILCGYEGTDSLFGPDRPVSDNLRQSGDRVVYAPINRCYAHDFDDCECPDNVHYRTALESWLNERVEFPVTISEYYNVSKFEDLPLLFTKRIVREIPVYHRMGVRGATYMHVPMINWGVRTLTQHLYAQMTWDVDTDSDSYISEYFDRWYGPYAGMMSEAYLRIEQAWYDIADWRAWKLDSILSLLLAWDGAPPDTQLAVGGHFQTQQTAAEKGRESLILLEEALLWIDKARMKEKAEAVFTPRNEYKRAVNPQELSIQQLSEQQYEVRLGEDRRMLLYGIDTMRLMTEFVVYHTSLLNNDHKGADDAWLTIEATAEKMNNYYVPIKYVAPEDGVLRAGLVSQDALTRSQLRELVRRCRAWRLSSGLLV</sequence>
<accession>A0ABS4IM91</accession>
<dbReference type="Proteomes" id="UP001519287">
    <property type="component" value="Unassembled WGS sequence"/>
</dbReference>
<comment type="caution">
    <text evidence="2">The sequence shown here is derived from an EMBL/GenBank/DDBJ whole genome shotgun (WGS) entry which is preliminary data.</text>
</comment>
<keyword evidence="1" id="KW-0378">Hydrolase</keyword>
<proteinExistence type="predicted"/>
<dbReference type="RefSeq" id="WP_209968918.1">
    <property type="nucleotide sequence ID" value="NZ_JAGGLB010000001.1"/>
</dbReference>
<keyword evidence="3" id="KW-1185">Reference proteome</keyword>
<dbReference type="PANTHER" id="PTHR47406">
    <property type="entry name" value="COAGULATION FACTOR 5/8 TYPE, C-TERMINAL"/>
    <property type="match status" value="1"/>
</dbReference>
<dbReference type="PANTHER" id="PTHR47406:SF2">
    <property type="entry name" value="ALPHA GLUCURONIDASE N-TERMINAL DOMAIN-CONTAINING PROTEIN"/>
    <property type="match status" value="1"/>
</dbReference>
<evidence type="ECO:0000313" key="3">
    <source>
        <dbReference type="Proteomes" id="UP001519287"/>
    </source>
</evidence>
<name>A0ABS4IM91_9BACL</name>
<dbReference type="InterPro" id="IPR032287">
    <property type="entry name" value="DUF4838"/>
</dbReference>
<dbReference type="EMBL" id="JAGGLB010000001">
    <property type="protein sequence ID" value="MBP1988680.1"/>
    <property type="molecule type" value="Genomic_DNA"/>
</dbReference>
<dbReference type="Pfam" id="PF16126">
    <property type="entry name" value="DUF4838"/>
    <property type="match status" value="2"/>
</dbReference>
<reference evidence="2 3" key="1">
    <citation type="submission" date="2021-03" db="EMBL/GenBank/DDBJ databases">
        <title>Genomic Encyclopedia of Type Strains, Phase IV (KMG-IV): sequencing the most valuable type-strain genomes for metagenomic binning, comparative biology and taxonomic classification.</title>
        <authorList>
            <person name="Goeker M."/>
        </authorList>
    </citation>
    <scope>NUCLEOTIDE SEQUENCE [LARGE SCALE GENOMIC DNA]</scope>
    <source>
        <strain evidence="2 3">DSM 26048</strain>
    </source>
</reference>
<evidence type="ECO:0000313" key="2">
    <source>
        <dbReference type="EMBL" id="MBP1988680.1"/>
    </source>
</evidence>
<dbReference type="SUPFAM" id="SSF55545">
    <property type="entry name" value="beta-N-acetylhexosaminidase-like domain"/>
    <property type="match status" value="1"/>
</dbReference>
<organism evidence="2 3">
    <name type="scientific">Paenibacillus eucommiae</name>
    <dbReference type="NCBI Taxonomy" id="1355755"/>
    <lineage>
        <taxon>Bacteria</taxon>
        <taxon>Bacillati</taxon>
        <taxon>Bacillota</taxon>
        <taxon>Bacilli</taxon>
        <taxon>Bacillales</taxon>
        <taxon>Paenibacillaceae</taxon>
        <taxon>Paenibacillus</taxon>
    </lineage>
</organism>
<gene>
    <name evidence="2" type="ORF">J2Z66_000275</name>
</gene>
<evidence type="ECO:0000256" key="1">
    <source>
        <dbReference type="ARBA" id="ARBA00022801"/>
    </source>
</evidence>
<evidence type="ECO:0008006" key="4">
    <source>
        <dbReference type="Google" id="ProtNLM"/>
    </source>
</evidence>
<dbReference type="InterPro" id="IPR029018">
    <property type="entry name" value="Hex-like_dom2"/>
</dbReference>